<evidence type="ECO:0000313" key="8">
    <source>
        <dbReference type="Proteomes" id="UP000220158"/>
    </source>
</evidence>
<feature type="signal peptide" evidence="5">
    <location>
        <begin position="1"/>
        <end position="21"/>
    </location>
</feature>
<feature type="domain" description="EGF-like" evidence="6">
    <location>
        <begin position="154"/>
        <end position="191"/>
    </location>
</feature>
<dbReference type="EMBL" id="LN835301">
    <property type="protein sequence ID" value="CRG99172.1"/>
    <property type="molecule type" value="Genomic_DNA"/>
</dbReference>
<feature type="domain" description="EGF-like" evidence="6">
    <location>
        <begin position="62"/>
        <end position="104"/>
    </location>
</feature>
<dbReference type="OMA" id="YKCQCME"/>
<dbReference type="GO" id="GO:0016020">
    <property type="term" value="C:membrane"/>
    <property type="evidence" value="ECO:0007669"/>
    <property type="project" value="InterPro"/>
</dbReference>
<dbReference type="InterPro" id="IPR000742">
    <property type="entry name" value="EGF"/>
</dbReference>
<accession>A0A1J1H2T5</accession>
<evidence type="ECO:0000256" key="4">
    <source>
        <dbReference type="SAM" id="Phobius"/>
    </source>
</evidence>
<dbReference type="AlphaFoldDB" id="A0A1J1H2T5"/>
<keyword evidence="4" id="KW-1133">Transmembrane helix</keyword>
<evidence type="ECO:0000256" key="1">
    <source>
        <dbReference type="ARBA" id="ARBA00022536"/>
    </source>
</evidence>
<dbReference type="GO" id="GO:0009986">
    <property type="term" value="C:cell surface"/>
    <property type="evidence" value="ECO:0007669"/>
    <property type="project" value="InterPro"/>
</dbReference>
<feature type="transmembrane region" description="Helical" evidence="4">
    <location>
        <begin position="192"/>
        <end position="213"/>
    </location>
</feature>
<dbReference type="PANTHER" id="PTHR24039:SF52">
    <property type="entry name" value="EGF-LIKE DOMAIN-CONTAINING PROTEIN"/>
    <property type="match status" value="1"/>
</dbReference>
<keyword evidence="4" id="KW-0472">Membrane</keyword>
<organism evidence="7 8">
    <name type="scientific">Plasmodium relictum</name>
    <dbReference type="NCBI Taxonomy" id="85471"/>
    <lineage>
        <taxon>Eukaryota</taxon>
        <taxon>Sar</taxon>
        <taxon>Alveolata</taxon>
        <taxon>Apicomplexa</taxon>
        <taxon>Aconoidasida</taxon>
        <taxon>Haemosporida</taxon>
        <taxon>Plasmodiidae</taxon>
        <taxon>Plasmodium</taxon>
        <taxon>Plasmodium (Haemamoeba)</taxon>
    </lineage>
</organism>
<evidence type="ECO:0000256" key="5">
    <source>
        <dbReference type="SAM" id="SignalP"/>
    </source>
</evidence>
<keyword evidence="1" id="KW-0245">EGF-like domain</keyword>
<sequence>MNMSYNLFFFFFILVIKYVNTSVTNDTTCKNGFLIQMSDHYECKCNSGFALTSEDTCEQIESCVEGSLNKPCGNFSKCAKEDGGSNAFKCACDSGYELKGSDCIPKECVDIDCENGKCILDPKQDNKIPICSCKIGNIPDPGYENKCTKKGETSCTLKCDKENEICKNVEGIYKCDCKDGFSLDKEKNVCSFSLFNILNLGIIFIISLIYIYII</sequence>
<dbReference type="KEGG" id="prel:PRELSG_0614700"/>
<keyword evidence="4" id="KW-0812">Transmembrane</keyword>
<gene>
    <name evidence="7" type="ORF">PRELSG_0614700</name>
</gene>
<keyword evidence="8" id="KW-1185">Reference proteome</keyword>
<name>A0A1J1H2T5_PLARL</name>
<proteinExistence type="predicted"/>
<dbReference type="SUPFAM" id="SSF57184">
    <property type="entry name" value="Growth factor receptor domain"/>
    <property type="match status" value="1"/>
</dbReference>
<reference evidence="7 8" key="1">
    <citation type="submission" date="2015-04" db="EMBL/GenBank/DDBJ databases">
        <authorList>
            <consortium name="Pathogen Informatics"/>
        </authorList>
    </citation>
    <scope>NUCLEOTIDE SEQUENCE [LARGE SCALE GENOMIC DNA]</scope>
    <source>
        <strain evidence="7 8">SGS1</strain>
    </source>
</reference>
<keyword evidence="2 5" id="KW-0732">Signal</keyword>
<evidence type="ECO:0000259" key="6">
    <source>
        <dbReference type="SMART" id="SM00181"/>
    </source>
</evidence>
<dbReference type="Proteomes" id="UP000220158">
    <property type="component" value="Chromosome 6"/>
</dbReference>
<dbReference type="VEuPathDB" id="PlasmoDB:PRELSG_0614700"/>
<evidence type="ECO:0000313" key="7">
    <source>
        <dbReference type="EMBL" id="CRG99172.1"/>
    </source>
</evidence>
<dbReference type="OrthoDB" id="10060424at2759"/>
<dbReference type="InterPro" id="IPR010423">
    <property type="entry name" value="Pvs25/Psv28_EGF"/>
</dbReference>
<evidence type="ECO:0000256" key="3">
    <source>
        <dbReference type="ARBA" id="ARBA00022737"/>
    </source>
</evidence>
<dbReference type="InterPro" id="IPR009030">
    <property type="entry name" value="Growth_fac_rcpt_cys_sf"/>
</dbReference>
<evidence type="ECO:0000256" key="2">
    <source>
        <dbReference type="ARBA" id="ARBA00022729"/>
    </source>
</evidence>
<dbReference type="Gene3D" id="2.90.20.10">
    <property type="entry name" value="Plasmodium vivax P25 domain"/>
    <property type="match status" value="1"/>
</dbReference>
<dbReference type="GeneID" id="39735273"/>
<dbReference type="RefSeq" id="XP_028532180.1">
    <property type="nucleotide sequence ID" value="XM_028675608.1"/>
</dbReference>
<dbReference type="PANTHER" id="PTHR24039">
    <property type="entry name" value="FIBRILLIN-RELATED"/>
    <property type="match status" value="1"/>
</dbReference>
<keyword evidence="3" id="KW-0677">Repeat</keyword>
<feature type="domain" description="EGF-like" evidence="6">
    <location>
        <begin position="107"/>
        <end position="148"/>
    </location>
</feature>
<dbReference type="Pfam" id="PF06247">
    <property type="entry name" value="Plasmod_Pvs28"/>
    <property type="match status" value="2"/>
</dbReference>
<dbReference type="SMART" id="SM00181">
    <property type="entry name" value="EGF"/>
    <property type="match status" value="4"/>
</dbReference>
<protein>
    <submittedName>
        <fullName evidence="7">25 kDa ookinete surface antigen, putative</fullName>
    </submittedName>
</protein>
<feature type="domain" description="EGF-like" evidence="6">
    <location>
        <begin position="28"/>
        <end position="58"/>
    </location>
</feature>
<feature type="chain" id="PRO_5011977972" evidence="5">
    <location>
        <begin position="22"/>
        <end position="214"/>
    </location>
</feature>